<dbReference type="GeneID" id="40334433"/>
<dbReference type="RefSeq" id="XP_029233044.1">
    <property type="nucleotide sequence ID" value="XM_029387116.1"/>
</dbReference>
<proteinExistence type="predicted"/>
<evidence type="ECO:0000313" key="1">
    <source>
        <dbReference type="EMBL" id="RNE94920.1"/>
    </source>
</evidence>
<organism evidence="1 2">
    <name type="scientific">Trypanosoma rangeli</name>
    <dbReference type="NCBI Taxonomy" id="5698"/>
    <lineage>
        <taxon>Eukaryota</taxon>
        <taxon>Discoba</taxon>
        <taxon>Euglenozoa</taxon>
        <taxon>Kinetoplastea</taxon>
        <taxon>Metakinetoplastina</taxon>
        <taxon>Trypanosomatida</taxon>
        <taxon>Trypanosomatidae</taxon>
        <taxon>Trypanosoma</taxon>
        <taxon>Herpetosoma</taxon>
    </lineage>
</organism>
<dbReference type="EMBL" id="MKGL01001012">
    <property type="protein sequence ID" value="RNE94920.1"/>
    <property type="molecule type" value="Genomic_DNA"/>
</dbReference>
<reference evidence="1 2" key="1">
    <citation type="journal article" date="2018" name="BMC Genomics">
        <title>Genomic comparison of Trypanosoma conorhini and Trypanosoma rangeli to Trypanosoma cruzi strains of high and low virulence.</title>
        <authorList>
            <person name="Bradwell K.R."/>
            <person name="Koparde V.N."/>
            <person name="Matveyev A.V."/>
            <person name="Serrano M.G."/>
            <person name="Alves J.M."/>
            <person name="Parikh H."/>
            <person name="Huang B."/>
            <person name="Lee V."/>
            <person name="Espinosa-Alvarez O."/>
            <person name="Ortiz P.A."/>
            <person name="Costa-Martins A.G."/>
            <person name="Teixeira M.M."/>
            <person name="Buck G.A."/>
        </authorList>
    </citation>
    <scope>NUCLEOTIDE SEQUENCE [LARGE SCALE GENOMIC DNA]</scope>
    <source>
        <strain evidence="1 2">AM80</strain>
    </source>
</reference>
<protein>
    <submittedName>
        <fullName evidence="1">Uncharacterized protein</fullName>
    </submittedName>
</protein>
<gene>
    <name evidence="1" type="ORF">TraAM80_10500</name>
</gene>
<comment type="caution">
    <text evidence="1">The sequence shown here is derived from an EMBL/GenBank/DDBJ whole genome shotgun (WGS) entry which is preliminary data.</text>
</comment>
<accession>A0A422MNZ0</accession>
<feature type="non-terminal residue" evidence="1">
    <location>
        <position position="1"/>
    </location>
</feature>
<keyword evidence="2" id="KW-1185">Reference proteome</keyword>
<evidence type="ECO:0000313" key="2">
    <source>
        <dbReference type="Proteomes" id="UP000283634"/>
    </source>
</evidence>
<dbReference type="AlphaFoldDB" id="A0A422MNZ0"/>
<dbReference type="Proteomes" id="UP000283634">
    <property type="component" value="Unassembled WGS sequence"/>
</dbReference>
<name>A0A422MNZ0_TRYRA</name>
<sequence length="265" mass="28241">AAAAASYFRCRWGAHGAPNAFIACGCVACSVGAGGLPKRLLCFRGAPSVGGRRRVRVRAGWRAPSAGSSTRCGWCPGRCGVCLQQPLCRWKANIFAAGEAGGKRESAAARIPCALRGGTGASRDALPRQTCAAHGTNPARAGSTTPGTSALSNQFALTGKRRLRNSRRGFLSERHGVRTASPPLSRSEHQTSMPAYFTRMVQGGERRRGLEEAWLGRRRVTFYSAVGPLRPGVRNLALGGFEVPELHFGQPLAHFFCNPFGLRGH</sequence>